<dbReference type="Pfam" id="PF19086">
    <property type="entry name" value="Terpene_syn_C_2"/>
    <property type="match status" value="1"/>
</dbReference>
<gene>
    <name evidence="1" type="ORF">PPL_11000</name>
</gene>
<sequence>MRRHNYGTFPTCFLGVIFLMKRLNCDIVLDPLWRSLMEQAGHLGSLYNDVFSYEKELREKDVRMNSFYFMKTQNNWSDQECLDFKEKEIDNCFDQLFIYEKLIILKFIPTLPKRRRSGRII</sequence>
<evidence type="ECO:0000313" key="1">
    <source>
        <dbReference type="EMBL" id="EFA75496.1"/>
    </source>
</evidence>
<dbReference type="InterPro" id="IPR008949">
    <property type="entry name" value="Isoprenoid_synthase_dom_sf"/>
</dbReference>
<evidence type="ECO:0008006" key="3">
    <source>
        <dbReference type="Google" id="ProtNLM"/>
    </source>
</evidence>
<protein>
    <recommendedName>
        <fullName evidence="3">Terpene synthase metal-binding domain-containing protein</fullName>
    </recommendedName>
</protein>
<organism evidence="1 2">
    <name type="scientific">Heterostelium pallidum (strain ATCC 26659 / Pp 5 / PN500)</name>
    <name type="common">Cellular slime mold</name>
    <name type="synonym">Polysphondylium pallidum</name>
    <dbReference type="NCBI Taxonomy" id="670386"/>
    <lineage>
        <taxon>Eukaryota</taxon>
        <taxon>Amoebozoa</taxon>
        <taxon>Evosea</taxon>
        <taxon>Eumycetozoa</taxon>
        <taxon>Dictyostelia</taxon>
        <taxon>Acytosteliales</taxon>
        <taxon>Acytosteliaceae</taxon>
        <taxon>Heterostelium</taxon>
    </lineage>
</organism>
<evidence type="ECO:0000313" key="2">
    <source>
        <dbReference type="Proteomes" id="UP000001396"/>
    </source>
</evidence>
<proteinExistence type="predicted"/>
<reference evidence="1 2" key="1">
    <citation type="journal article" date="2011" name="Genome Res.">
        <title>Phylogeny-wide analysis of social amoeba genomes highlights ancient origins for complex intercellular communication.</title>
        <authorList>
            <person name="Heidel A.J."/>
            <person name="Lawal H.M."/>
            <person name="Felder M."/>
            <person name="Schilde C."/>
            <person name="Helps N.R."/>
            <person name="Tunggal B."/>
            <person name="Rivero F."/>
            <person name="John U."/>
            <person name="Schleicher M."/>
            <person name="Eichinger L."/>
            <person name="Platzer M."/>
            <person name="Noegel A.A."/>
            <person name="Schaap P."/>
            <person name="Gloeckner G."/>
        </authorList>
    </citation>
    <scope>NUCLEOTIDE SEQUENCE [LARGE SCALE GENOMIC DNA]</scope>
    <source>
        <strain evidence="2">ATCC 26659 / Pp 5 / PN500</strain>
    </source>
</reference>
<dbReference type="RefSeq" id="XP_020427630.1">
    <property type="nucleotide sequence ID" value="XM_020581760.1"/>
</dbReference>
<dbReference type="EMBL" id="ADBJ01000054">
    <property type="protein sequence ID" value="EFA75496.1"/>
    <property type="molecule type" value="Genomic_DNA"/>
</dbReference>
<dbReference type="Gene3D" id="1.10.600.10">
    <property type="entry name" value="Farnesyl Diphosphate Synthase"/>
    <property type="match status" value="1"/>
</dbReference>
<dbReference type="InParanoid" id="D3BSN1"/>
<dbReference type="AlphaFoldDB" id="D3BSN1"/>
<name>D3BSN1_HETP5</name>
<keyword evidence="2" id="KW-1185">Reference proteome</keyword>
<dbReference type="Proteomes" id="UP000001396">
    <property type="component" value="Unassembled WGS sequence"/>
</dbReference>
<comment type="caution">
    <text evidence="1">The sequence shown here is derived from an EMBL/GenBank/DDBJ whole genome shotgun (WGS) entry which is preliminary data.</text>
</comment>
<accession>D3BSN1</accession>
<dbReference type="GeneID" id="31366469"/>
<dbReference type="SUPFAM" id="SSF48576">
    <property type="entry name" value="Terpenoid synthases"/>
    <property type="match status" value="1"/>
</dbReference>